<feature type="compositionally biased region" description="Pro residues" evidence="1">
    <location>
        <begin position="17"/>
        <end position="29"/>
    </location>
</feature>
<name>A0A4Z2HMF2_9TELE</name>
<accession>A0A4Z2HMF2</accession>
<comment type="caution">
    <text evidence="2">The sequence shown here is derived from an EMBL/GenBank/DDBJ whole genome shotgun (WGS) entry which is preliminary data.</text>
</comment>
<keyword evidence="3" id="KW-1185">Reference proteome</keyword>
<evidence type="ECO:0000313" key="2">
    <source>
        <dbReference type="EMBL" id="TNN66927.1"/>
    </source>
</evidence>
<dbReference type="EMBL" id="SRLO01000212">
    <property type="protein sequence ID" value="TNN66927.1"/>
    <property type="molecule type" value="Genomic_DNA"/>
</dbReference>
<organism evidence="2 3">
    <name type="scientific">Liparis tanakae</name>
    <name type="common">Tanaka's snailfish</name>
    <dbReference type="NCBI Taxonomy" id="230148"/>
    <lineage>
        <taxon>Eukaryota</taxon>
        <taxon>Metazoa</taxon>
        <taxon>Chordata</taxon>
        <taxon>Craniata</taxon>
        <taxon>Vertebrata</taxon>
        <taxon>Euteleostomi</taxon>
        <taxon>Actinopterygii</taxon>
        <taxon>Neopterygii</taxon>
        <taxon>Teleostei</taxon>
        <taxon>Neoteleostei</taxon>
        <taxon>Acanthomorphata</taxon>
        <taxon>Eupercaria</taxon>
        <taxon>Perciformes</taxon>
        <taxon>Cottioidei</taxon>
        <taxon>Cottales</taxon>
        <taxon>Liparidae</taxon>
        <taxon>Liparis</taxon>
    </lineage>
</organism>
<proteinExistence type="predicted"/>
<evidence type="ECO:0000313" key="3">
    <source>
        <dbReference type="Proteomes" id="UP000314294"/>
    </source>
</evidence>
<gene>
    <name evidence="2" type="ORF">EYF80_022844</name>
</gene>
<protein>
    <submittedName>
        <fullName evidence="2">Uncharacterized protein</fullName>
    </submittedName>
</protein>
<dbReference type="Proteomes" id="UP000314294">
    <property type="component" value="Unassembled WGS sequence"/>
</dbReference>
<sequence>MSSGSCDIEALTDWPTFPSPATPRPPGDPGSPREPGGATCLTHVQRNAPTQQNVEELPVEAPVTSDLLLALRHQRRRTRRVQQEELTHKTCL</sequence>
<reference evidence="2 3" key="1">
    <citation type="submission" date="2019-03" db="EMBL/GenBank/DDBJ databases">
        <title>First draft genome of Liparis tanakae, snailfish: a comprehensive survey of snailfish specific genes.</title>
        <authorList>
            <person name="Kim W."/>
            <person name="Song I."/>
            <person name="Jeong J.-H."/>
            <person name="Kim D."/>
            <person name="Kim S."/>
            <person name="Ryu S."/>
            <person name="Song J.Y."/>
            <person name="Lee S.K."/>
        </authorList>
    </citation>
    <scope>NUCLEOTIDE SEQUENCE [LARGE SCALE GENOMIC DNA]</scope>
    <source>
        <tissue evidence="2">Muscle</tissue>
    </source>
</reference>
<dbReference type="AlphaFoldDB" id="A0A4Z2HMF2"/>
<feature type="region of interest" description="Disordered" evidence="1">
    <location>
        <begin position="1"/>
        <end position="40"/>
    </location>
</feature>
<evidence type="ECO:0000256" key="1">
    <source>
        <dbReference type="SAM" id="MobiDB-lite"/>
    </source>
</evidence>